<dbReference type="AlphaFoldDB" id="V9D3V2"/>
<dbReference type="GO" id="GO:0003887">
    <property type="term" value="F:DNA-directed DNA polymerase activity"/>
    <property type="evidence" value="ECO:0007669"/>
    <property type="project" value="TreeGrafter"/>
</dbReference>
<reference evidence="2 3" key="1">
    <citation type="submission" date="2013-03" db="EMBL/GenBank/DDBJ databases">
        <title>The Genome Sequence of Cladophialophora carrionii CBS 160.54.</title>
        <authorList>
            <consortium name="The Broad Institute Genomics Platform"/>
            <person name="Cuomo C."/>
            <person name="de Hoog S."/>
            <person name="Gorbushina A."/>
            <person name="Walker B."/>
            <person name="Young S.K."/>
            <person name="Zeng Q."/>
            <person name="Gargeya S."/>
            <person name="Fitzgerald M."/>
            <person name="Haas B."/>
            <person name="Abouelleil A."/>
            <person name="Allen A.W."/>
            <person name="Alvarado L."/>
            <person name="Arachchi H.M."/>
            <person name="Berlin A.M."/>
            <person name="Chapman S.B."/>
            <person name="Gainer-Dewar J."/>
            <person name="Goldberg J."/>
            <person name="Griggs A."/>
            <person name="Gujja S."/>
            <person name="Hansen M."/>
            <person name="Howarth C."/>
            <person name="Imamovic A."/>
            <person name="Ireland A."/>
            <person name="Larimer J."/>
            <person name="McCowan C."/>
            <person name="Murphy C."/>
            <person name="Pearson M."/>
            <person name="Poon T.W."/>
            <person name="Priest M."/>
            <person name="Roberts A."/>
            <person name="Saif S."/>
            <person name="Shea T."/>
            <person name="Sisk P."/>
            <person name="Sykes S."/>
            <person name="Wortman J."/>
            <person name="Nusbaum C."/>
            <person name="Birren B."/>
        </authorList>
    </citation>
    <scope>NUCLEOTIDE SEQUENCE [LARGE SCALE GENOMIC DNA]</scope>
    <source>
        <strain evidence="2 3">CBS 160.54</strain>
    </source>
</reference>
<dbReference type="PANTHER" id="PTHR14303">
    <property type="entry name" value="DNA POLYMERASE DELTA SUBUNIT 4"/>
    <property type="match status" value="1"/>
</dbReference>
<dbReference type="GO" id="GO:0043625">
    <property type="term" value="C:delta DNA polymerase complex"/>
    <property type="evidence" value="ECO:0007669"/>
    <property type="project" value="TreeGrafter"/>
</dbReference>
<dbReference type="RefSeq" id="XP_008730426.1">
    <property type="nucleotide sequence ID" value="XM_008732204.1"/>
</dbReference>
<dbReference type="Pfam" id="PF04081">
    <property type="entry name" value="DNA_pol_delta_4"/>
    <property type="match status" value="1"/>
</dbReference>
<dbReference type="InterPro" id="IPR007218">
    <property type="entry name" value="DNA_pol_delta_4"/>
</dbReference>
<dbReference type="OrthoDB" id="337486at2759"/>
<dbReference type="GeneID" id="19986385"/>
<protein>
    <recommendedName>
        <fullName evidence="4">DNA polymerase delta subunit 4</fullName>
    </recommendedName>
</protein>
<evidence type="ECO:0000313" key="3">
    <source>
        <dbReference type="Proteomes" id="UP000030678"/>
    </source>
</evidence>
<sequence>MPRGRKSATARASSGGQSRLSFNNRVTKTSAHAQRDEEVASAKKISQIEDTLQQEQPEPEVVDVTVKDEPEPGPAQQKIENNEQPETEQIVEKEPEPSKAVARRRIKAVKGKDERERAAEKITDAQLKKYWQKEEDSRLAPRVHQETLPLHEKILRHFDLSSQYGPCIGVPRLTRWRRANTLGLQPPIEVLAVLLREEEGGDAKEEMHYGRKGRSQGCGKMAYIDELGGGRVVLVE</sequence>
<dbReference type="PANTHER" id="PTHR14303:SF0">
    <property type="entry name" value="DNA POLYMERASE DELTA SUBUNIT 4"/>
    <property type="match status" value="1"/>
</dbReference>
<feature type="compositionally biased region" description="Polar residues" evidence="1">
    <location>
        <begin position="10"/>
        <end position="32"/>
    </location>
</feature>
<gene>
    <name evidence="2" type="ORF">G647_07892</name>
</gene>
<dbReference type="EMBL" id="KB822707">
    <property type="protein sequence ID" value="ETI21545.1"/>
    <property type="molecule type" value="Genomic_DNA"/>
</dbReference>
<name>V9D3V2_9EURO</name>
<evidence type="ECO:0008006" key="4">
    <source>
        <dbReference type="Google" id="ProtNLM"/>
    </source>
</evidence>
<proteinExistence type="predicted"/>
<dbReference type="GO" id="GO:0006261">
    <property type="term" value="P:DNA-templated DNA replication"/>
    <property type="evidence" value="ECO:0007669"/>
    <property type="project" value="TreeGrafter"/>
</dbReference>
<accession>V9D3V2</accession>
<evidence type="ECO:0000256" key="1">
    <source>
        <dbReference type="SAM" id="MobiDB-lite"/>
    </source>
</evidence>
<dbReference type="VEuPathDB" id="FungiDB:G647_07892"/>
<dbReference type="GO" id="GO:0000731">
    <property type="term" value="P:DNA synthesis involved in DNA repair"/>
    <property type="evidence" value="ECO:0007669"/>
    <property type="project" value="InterPro"/>
</dbReference>
<organism evidence="2 3">
    <name type="scientific">Cladophialophora carrionii CBS 160.54</name>
    <dbReference type="NCBI Taxonomy" id="1279043"/>
    <lineage>
        <taxon>Eukaryota</taxon>
        <taxon>Fungi</taxon>
        <taxon>Dikarya</taxon>
        <taxon>Ascomycota</taxon>
        <taxon>Pezizomycotina</taxon>
        <taxon>Eurotiomycetes</taxon>
        <taxon>Chaetothyriomycetidae</taxon>
        <taxon>Chaetothyriales</taxon>
        <taxon>Herpotrichiellaceae</taxon>
        <taxon>Cladophialophora</taxon>
    </lineage>
</organism>
<dbReference type="Proteomes" id="UP000030678">
    <property type="component" value="Unassembled WGS sequence"/>
</dbReference>
<dbReference type="HOGENOM" id="CLU_077732_0_0_1"/>
<feature type="region of interest" description="Disordered" evidence="1">
    <location>
        <begin position="1"/>
        <end position="98"/>
    </location>
</feature>
<evidence type="ECO:0000313" key="2">
    <source>
        <dbReference type="EMBL" id="ETI21545.1"/>
    </source>
</evidence>